<feature type="signal peptide" evidence="1">
    <location>
        <begin position="1"/>
        <end position="23"/>
    </location>
</feature>
<evidence type="ECO:0000313" key="2">
    <source>
        <dbReference type="EMBL" id="MFC0588091.1"/>
    </source>
</evidence>
<dbReference type="Gene3D" id="3.40.390.10">
    <property type="entry name" value="Collagenase (Catalytic Domain)"/>
    <property type="match status" value="1"/>
</dbReference>
<evidence type="ECO:0000313" key="3">
    <source>
        <dbReference type="Proteomes" id="UP001589943"/>
    </source>
</evidence>
<comment type="caution">
    <text evidence="2">The sequence shown here is derived from an EMBL/GenBank/DDBJ whole genome shotgun (WGS) entry which is preliminary data.</text>
</comment>
<evidence type="ECO:0000256" key="1">
    <source>
        <dbReference type="SAM" id="SignalP"/>
    </source>
</evidence>
<feature type="chain" id="PRO_5047027411" evidence="1">
    <location>
        <begin position="24"/>
        <end position="284"/>
    </location>
</feature>
<organism evidence="2 3">
    <name type="scientific">Novosphingobium aquiterrae</name>
    <dbReference type="NCBI Taxonomy" id="624388"/>
    <lineage>
        <taxon>Bacteria</taxon>
        <taxon>Pseudomonadati</taxon>
        <taxon>Pseudomonadota</taxon>
        <taxon>Alphaproteobacteria</taxon>
        <taxon>Sphingomonadales</taxon>
        <taxon>Sphingomonadaceae</taxon>
        <taxon>Novosphingobium</taxon>
    </lineage>
</organism>
<gene>
    <name evidence="2" type="ORF">ACFFF7_01555</name>
</gene>
<dbReference type="InterPro" id="IPR024079">
    <property type="entry name" value="MetalloPept_cat_dom_sf"/>
</dbReference>
<protein>
    <submittedName>
        <fullName evidence="2">Uncharacterized protein</fullName>
    </submittedName>
</protein>
<accession>A0ABV6PE46</accession>
<name>A0ABV6PE46_9SPHN</name>
<reference evidence="2 3" key="1">
    <citation type="submission" date="2024-09" db="EMBL/GenBank/DDBJ databases">
        <authorList>
            <person name="Sun Q."/>
            <person name="Mori K."/>
        </authorList>
    </citation>
    <scope>NUCLEOTIDE SEQUENCE [LARGE SCALE GENOMIC DNA]</scope>
    <source>
        <strain evidence="2 3">NCAIM B.02537</strain>
    </source>
</reference>
<dbReference type="Proteomes" id="UP001589943">
    <property type="component" value="Unassembled WGS sequence"/>
</dbReference>
<keyword evidence="1" id="KW-0732">Signal</keyword>
<proteinExistence type="predicted"/>
<sequence>MKRARLCALAALSAALVAAPAAANHSWSTYHWANASGPVSLTVNVSVTSVWNPSVNKAVADWKGSSVLDLTQVASTANRKRCSPVSGQILVCNEAYGQRGWLGIASITLDTAGHIKTGTTKLNDSYFSTATYNKPEWRALVACQEIGHDFGLGHQDEGFAAPNLGTCMDYTNSPLGGGAYGPANTSPNQHDFDQLQTIYNHSDGYDTSAAFAATNFGIRDLRKPAPAVVDDGDPGDSPLEWGAAVHEDGKGRPDVYVANLAGGGRRITHVFWALETKRSEIHHD</sequence>
<dbReference type="RefSeq" id="WP_379479601.1">
    <property type="nucleotide sequence ID" value="NZ_JBHLTL010000001.1"/>
</dbReference>
<dbReference type="EMBL" id="JBHLTL010000001">
    <property type="protein sequence ID" value="MFC0588091.1"/>
    <property type="molecule type" value="Genomic_DNA"/>
</dbReference>
<dbReference type="SUPFAM" id="SSF55486">
    <property type="entry name" value="Metalloproteases ('zincins'), catalytic domain"/>
    <property type="match status" value="1"/>
</dbReference>
<keyword evidence="3" id="KW-1185">Reference proteome</keyword>